<dbReference type="InterPro" id="IPR001509">
    <property type="entry name" value="Epimerase_deHydtase"/>
</dbReference>
<dbReference type="PANTHER" id="PTHR43725:SF54">
    <property type="entry name" value="UDP-N-ACETYL-D-QUINOVOSAMINE 4-EPIMERASE"/>
    <property type="match status" value="1"/>
</dbReference>
<feature type="non-terminal residue" evidence="2">
    <location>
        <position position="166"/>
    </location>
</feature>
<proteinExistence type="predicted"/>
<accession>A0A382J447</accession>
<dbReference type="AlphaFoldDB" id="A0A382J447"/>
<gene>
    <name evidence="2" type="ORF">METZ01_LOCUS259664</name>
</gene>
<organism evidence="2">
    <name type="scientific">marine metagenome</name>
    <dbReference type="NCBI Taxonomy" id="408172"/>
    <lineage>
        <taxon>unclassified sequences</taxon>
        <taxon>metagenomes</taxon>
        <taxon>ecological metagenomes</taxon>
    </lineage>
</organism>
<evidence type="ECO:0000313" key="2">
    <source>
        <dbReference type="EMBL" id="SVC06810.1"/>
    </source>
</evidence>
<evidence type="ECO:0000259" key="1">
    <source>
        <dbReference type="Pfam" id="PF01370"/>
    </source>
</evidence>
<dbReference type="EMBL" id="UINC01071699">
    <property type="protein sequence ID" value="SVC06810.1"/>
    <property type="molecule type" value="Genomic_DNA"/>
</dbReference>
<feature type="domain" description="NAD-dependent epimerase/dehydratase" evidence="1">
    <location>
        <begin position="5"/>
        <end position="164"/>
    </location>
</feature>
<reference evidence="2" key="1">
    <citation type="submission" date="2018-05" db="EMBL/GenBank/DDBJ databases">
        <authorList>
            <person name="Lanie J.A."/>
            <person name="Ng W.-L."/>
            <person name="Kazmierczak K.M."/>
            <person name="Andrzejewski T.M."/>
            <person name="Davidsen T.M."/>
            <person name="Wayne K.J."/>
            <person name="Tettelin H."/>
            <person name="Glass J.I."/>
            <person name="Rusch D."/>
            <person name="Podicherti R."/>
            <person name="Tsui H.-C.T."/>
            <person name="Winkler M.E."/>
        </authorList>
    </citation>
    <scope>NUCLEOTIDE SEQUENCE</scope>
</reference>
<feature type="non-terminal residue" evidence="2">
    <location>
        <position position="1"/>
    </location>
</feature>
<dbReference type="SUPFAM" id="SSF51735">
    <property type="entry name" value="NAD(P)-binding Rossmann-fold domains"/>
    <property type="match status" value="1"/>
</dbReference>
<dbReference type="CDD" id="cd08946">
    <property type="entry name" value="SDR_e"/>
    <property type="match status" value="1"/>
</dbReference>
<sequence>LKKKIFIFGGCGFLGKVLGKLLISHNYNIIIIDKPYKRKLCPKNISFIDIDIRNKKFLEKLDIKKDDIIINLASRQYQDKVPFFNKQNWFDAVNYFGAINLFEKAIESKASKYIFFSTDMVYGISNKMLISENGLKKPIGPYGKSKLKFENYLNKNKHKKIDIIIF</sequence>
<dbReference type="Gene3D" id="3.40.50.720">
    <property type="entry name" value="NAD(P)-binding Rossmann-like Domain"/>
    <property type="match status" value="1"/>
</dbReference>
<dbReference type="Pfam" id="PF01370">
    <property type="entry name" value="Epimerase"/>
    <property type="match status" value="1"/>
</dbReference>
<dbReference type="PANTHER" id="PTHR43725">
    <property type="entry name" value="UDP-GLUCOSE 4-EPIMERASE"/>
    <property type="match status" value="1"/>
</dbReference>
<name>A0A382J447_9ZZZZ</name>
<protein>
    <recommendedName>
        <fullName evidence="1">NAD-dependent epimerase/dehydratase domain-containing protein</fullName>
    </recommendedName>
</protein>
<dbReference type="InterPro" id="IPR036291">
    <property type="entry name" value="NAD(P)-bd_dom_sf"/>
</dbReference>